<name>A0ABT4KMH0_9HYPH</name>
<evidence type="ECO:0000256" key="1">
    <source>
        <dbReference type="ARBA" id="ARBA00023002"/>
    </source>
</evidence>
<comment type="caution">
    <text evidence="4">The sequence shown here is derived from an EMBL/GenBank/DDBJ whole genome shotgun (WGS) entry which is preliminary data.</text>
</comment>
<keyword evidence="2" id="KW-0732">Signal</keyword>
<dbReference type="Pfam" id="PF01266">
    <property type="entry name" value="DAO"/>
    <property type="match status" value="1"/>
</dbReference>
<dbReference type="InterPro" id="IPR006076">
    <property type="entry name" value="FAD-dep_OxRdtase"/>
</dbReference>
<keyword evidence="5" id="KW-1185">Reference proteome</keyword>
<evidence type="ECO:0000313" key="4">
    <source>
        <dbReference type="EMBL" id="MCZ4093146.1"/>
    </source>
</evidence>
<feature type="signal peptide" evidence="2">
    <location>
        <begin position="1"/>
        <end position="20"/>
    </location>
</feature>
<organism evidence="4 5">
    <name type="scientific">Sinorhizobium psoraleae</name>
    <dbReference type="NCBI Taxonomy" id="520838"/>
    <lineage>
        <taxon>Bacteria</taxon>
        <taxon>Pseudomonadati</taxon>
        <taxon>Pseudomonadota</taxon>
        <taxon>Alphaproteobacteria</taxon>
        <taxon>Hyphomicrobiales</taxon>
        <taxon>Rhizobiaceae</taxon>
        <taxon>Sinorhizobium/Ensifer group</taxon>
        <taxon>Sinorhizobium</taxon>
    </lineage>
</organism>
<evidence type="ECO:0000313" key="5">
    <source>
        <dbReference type="Proteomes" id="UP001079430"/>
    </source>
</evidence>
<reference evidence="4" key="1">
    <citation type="submission" date="2022-10" db="EMBL/GenBank/DDBJ databases">
        <title>Whole genome sequencing of three plant growth promoting bacteria isolated from Vachellia tortilis subsp. raddiana in Morocco.</title>
        <authorList>
            <person name="Hnini M."/>
            <person name="Zouagui R."/>
            <person name="Zouagui H."/>
            <person name="Chemao Elfihri M.-W."/>
            <person name="Ibrahimi A."/>
            <person name="Sbabou L."/>
            <person name="Aurag J."/>
        </authorList>
    </citation>
    <scope>NUCLEOTIDE SEQUENCE</scope>
    <source>
        <strain evidence="4">LMR678</strain>
    </source>
</reference>
<gene>
    <name evidence="4" type="ORF">O3W52_24885</name>
</gene>
<proteinExistence type="predicted"/>
<feature type="chain" id="PRO_5045409113" evidence="2">
    <location>
        <begin position="21"/>
        <end position="372"/>
    </location>
</feature>
<protein>
    <submittedName>
        <fullName evidence="4">FAD-dependent oxidoreductase</fullName>
    </submittedName>
</protein>
<dbReference type="InterPro" id="IPR036188">
    <property type="entry name" value="FAD/NAD-bd_sf"/>
</dbReference>
<dbReference type="SUPFAM" id="SSF51905">
    <property type="entry name" value="FAD/NAD(P)-binding domain"/>
    <property type="match status" value="1"/>
</dbReference>
<accession>A0ABT4KMH0</accession>
<dbReference type="Gene3D" id="3.30.9.10">
    <property type="entry name" value="D-Amino Acid Oxidase, subunit A, domain 2"/>
    <property type="match status" value="1"/>
</dbReference>
<feature type="domain" description="FAD dependent oxidoreductase" evidence="3">
    <location>
        <begin position="5"/>
        <end position="321"/>
    </location>
</feature>
<sequence length="372" mass="40106">MTRRLLIIGGGIQGMMSASAAAKAGTFSEIMVTEQGFGSMGASHYSGGVQIPYGRQDRTRSLTRKSAMALATIAGSDVNGWYRSVTMRVAAGPEEAIDPAQFTEPLEAPGPDMGSLAPSFSDSIRFCSIGGAHVADVPALLVQLQRDLAARIRVKHGLRCVRLRERDDAAEAEFATGEIITADAVILAVGPWIVQPPFRELSETFSIRIKKVVALHLERTSTLNDPLIFMPGVDAFLLPQPHAHRWLFSYASTDWDVRPETVASGLSRNDLEAGRAVLERFCPGLGCDLTSGRVFCDAYSPTGAPVVARLTAQSRIILAGCQRVWLPFLSATCMGGCFNGFHRLNSLGLSCGNLGFLKRRCTVPSVSTWPHL</sequence>
<dbReference type="RefSeq" id="WP_269284887.1">
    <property type="nucleotide sequence ID" value="NZ_JAPVOI010000005.1"/>
</dbReference>
<keyword evidence="1" id="KW-0560">Oxidoreductase</keyword>
<evidence type="ECO:0000256" key="2">
    <source>
        <dbReference type="SAM" id="SignalP"/>
    </source>
</evidence>
<dbReference type="Proteomes" id="UP001079430">
    <property type="component" value="Unassembled WGS sequence"/>
</dbReference>
<dbReference type="Gene3D" id="3.50.50.60">
    <property type="entry name" value="FAD/NAD(P)-binding domain"/>
    <property type="match status" value="1"/>
</dbReference>
<evidence type="ECO:0000259" key="3">
    <source>
        <dbReference type="Pfam" id="PF01266"/>
    </source>
</evidence>
<dbReference type="EMBL" id="JAPVOI010000005">
    <property type="protein sequence ID" value="MCZ4093146.1"/>
    <property type="molecule type" value="Genomic_DNA"/>
</dbReference>